<protein>
    <submittedName>
        <fullName evidence="4">Ribonuclease T(2)</fullName>
    </submittedName>
</protein>
<organism evidence="4 5">
    <name type="scientific">Mycobacterium pinniadriaticum</name>
    <dbReference type="NCBI Taxonomy" id="2994102"/>
    <lineage>
        <taxon>Bacteria</taxon>
        <taxon>Bacillati</taxon>
        <taxon>Actinomycetota</taxon>
        <taxon>Actinomycetes</taxon>
        <taxon>Mycobacteriales</taxon>
        <taxon>Mycobacteriaceae</taxon>
        <taxon>Mycobacterium</taxon>
    </lineage>
</organism>
<keyword evidence="3" id="KW-0472">Membrane</keyword>
<comment type="similarity">
    <text evidence="1 2">Belongs to the RNase T2 family.</text>
</comment>
<accession>A0ABT3SGV4</accession>
<dbReference type="PANTHER" id="PTHR11240:SF22">
    <property type="entry name" value="RIBONUCLEASE T2"/>
    <property type="match status" value="1"/>
</dbReference>
<evidence type="ECO:0000313" key="4">
    <source>
        <dbReference type="EMBL" id="MCX2938746.1"/>
    </source>
</evidence>
<keyword evidence="3" id="KW-0812">Transmembrane</keyword>
<gene>
    <name evidence="4" type="ORF">ORI27_18765</name>
</gene>
<sequence>MRRGDVAVLSISAALGAVVVAAVAFSVLVVDRPRELSRTEAAGDSSSSLLVVTWGPSLCKVDPANPGCRSGHVGSLGPALIMHGLWPQPPTEQFCGVSKDAQPPGLSTLQLPEAVQTNLQSMMSDASVMAPHEWSAHGTCSGLPPSEYFGIATTLTAEVTAVLDPVFKSAEGGHVSLSAVRDKLDTKFGSDAGQRAGMTCKEVDGEGMVAYEVHISLPPVTELKADSDNLSLGGLLTKAPTVFAGCRRGLVPGS</sequence>
<dbReference type="InterPro" id="IPR036430">
    <property type="entry name" value="RNase_T2-like_sf"/>
</dbReference>
<dbReference type="EMBL" id="JAPJDO010000017">
    <property type="protein sequence ID" value="MCX2938746.1"/>
    <property type="molecule type" value="Genomic_DNA"/>
</dbReference>
<evidence type="ECO:0000313" key="5">
    <source>
        <dbReference type="Proteomes" id="UP001300745"/>
    </source>
</evidence>
<feature type="transmembrane region" description="Helical" evidence="3">
    <location>
        <begin position="6"/>
        <end position="30"/>
    </location>
</feature>
<keyword evidence="3" id="KW-1133">Transmembrane helix</keyword>
<evidence type="ECO:0000256" key="3">
    <source>
        <dbReference type="SAM" id="Phobius"/>
    </source>
</evidence>
<dbReference type="Proteomes" id="UP001300745">
    <property type="component" value="Unassembled WGS sequence"/>
</dbReference>
<reference evidence="4 5" key="1">
    <citation type="submission" date="2022-11" db="EMBL/GenBank/DDBJ databases">
        <title>Mycobacterium sp. nov.</title>
        <authorList>
            <person name="Papic B."/>
            <person name="Spicic S."/>
            <person name="Duvnjak S."/>
        </authorList>
    </citation>
    <scope>NUCLEOTIDE SEQUENCE [LARGE SCALE GENOMIC DNA]</scope>
    <source>
        <strain evidence="4 5">CVI_P4</strain>
    </source>
</reference>
<dbReference type="SUPFAM" id="SSF55895">
    <property type="entry name" value="Ribonuclease Rh-like"/>
    <property type="match status" value="1"/>
</dbReference>
<dbReference type="RefSeq" id="WP_265998570.1">
    <property type="nucleotide sequence ID" value="NZ_JAPJDN010000017.1"/>
</dbReference>
<dbReference type="Gene3D" id="3.90.730.10">
    <property type="entry name" value="Ribonuclease T2-like"/>
    <property type="match status" value="1"/>
</dbReference>
<name>A0ABT3SGV4_9MYCO</name>
<dbReference type="PANTHER" id="PTHR11240">
    <property type="entry name" value="RIBONUCLEASE T2"/>
    <property type="match status" value="1"/>
</dbReference>
<dbReference type="Pfam" id="PF00445">
    <property type="entry name" value="Ribonuclease_T2"/>
    <property type="match status" value="1"/>
</dbReference>
<keyword evidence="5" id="KW-1185">Reference proteome</keyword>
<comment type="caution">
    <text evidence="4">The sequence shown here is derived from an EMBL/GenBank/DDBJ whole genome shotgun (WGS) entry which is preliminary data.</text>
</comment>
<proteinExistence type="inferred from homology"/>
<evidence type="ECO:0000256" key="1">
    <source>
        <dbReference type="ARBA" id="ARBA00007469"/>
    </source>
</evidence>
<dbReference type="InterPro" id="IPR001568">
    <property type="entry name" value="RNase_T2-like"/>
</dbReference>
<evidence type="ECO:0000256" key="2">
    <source>
        <dbReference type="RuleBase" id="RU004328"/>
    </source>
</evidence>